<feature type="coiled-coil region" evidence="10">
    <location>
        <begin position="668"/>
        <end position="695"/>
    </location>
</feature>
<evidence type="ECO:0000256" key="8">
    <source>
        <dbReference type="ARBA" id="ARBA00029447"/>
    </source>
</evidence>
<keyword evidence="3" id="KW-0145">Chemotaxis</keyword>
<evidence type="ECO:0000256" key="7">
    <source>
        <dbReference type="ARBA" id="ARBA00023224"/>
    </source>
</evidence>
<evidence type="ECO:0000256" key="3">
    <source>
        <dbReference type="ARBA" id="ARBA00022500"/>
    </source>
</evidence>
<dbReference type="Proteomes" id="UP000886818">
    <property type="component" value="Chromosome"/>
</dbReference>
<dbReference type="InterPro" id="IPR003660">
    <property type="entry name" value="HAMP_dom"/>
</dbReference>
<proteinExistence type="inferred from homology"/>
<dbReference type="PANTHER" id="PTHR32089:SF112">
    <property type="entry name" value="LYSOZYME-LIKE PROTEIN-RELATED"/>
    <property type="match status" value="1"/>
</dbReference>
<dbReference type="PROSITE" id="PS50885">
    <property type="entry name" value="HAMP"/>
    <property type="match status" value="1"/>
</dbReference>
<feature type="transmembrane region" description="Helical" evidence="11">
    <location>
        <begin position="6"/>
        <end position="31"/>
    </location>
</feature>
<keyword evidence="5 11" id="KW-1133">Transmembrane helix</keyword>
<evidence type="ECO:0000256" key="9">
    <source>
        <dbReference type="PROSITE-ProRule" id="PRU00284"/>
    </source>
</evidence>
<evidence type="ECO:0000256" key="10">
    <source>
        <dbReference type="SAM" id="Coils"/>
    </source>
</evidence>
<evidence type="ECO:0000313" key="15">
    <source>
        <dbReference type="Proteomes" id="UP000886818"/>
    </source>
</evidence>
<dbReference type="PROSITE" id="PS50111">
    <property type="entry name" value="CHEMOTAXIS_TRANSDUC_2"/>
    <property type="match status" value="1"/>
</dbReference>
<keyword evidence="4 11" id="KW-0812">Transmembrane</keyword>
<evidence type="ECO:0000256" key="2">
    <source>
        <dbReference type="ARBA" id="ARBA00022475"/>
    </source>
</evidence>
<dbReference type="Pfam" id="PF00015">
    <property type="entry name" value="MCPsignal"/>
    <property type="match status" value="1"/>
</dbReference>
<evidence type="ECO:0000256" key="11">
    <source>
        <dbReference type="SAM" id="Phobius"/>
    </source>
</evidence>
<gene>
    <name evidence="14" type="ORF">KVH43_04940</name>
</gene>
<keyword evidence="15" id="KW-1185">Reference proteome</keyword>
<dbReference type="CDD" id="cd18773">
    <property type="entry name" value="PDC1_HK_sensor"/>
    <property type="match status" value="1"/>
</dbReference>
<evidence type="ECO:0000256" key="6">
    <source>
        <dbReference type="ARBA" id="ARBA00023136"/>
    </source>
</evidence>
<keyword evidence="6 11" id="KW-0472">Membrane</keyword>
<comment type="similarity">
    <text evidence="8">Belongs to the methyl-accepting chemotaxis (MCP) protein family.</text>
</comment>
<feature type="transmembrane region" description="Helical" evidence="11">
    <location>
        <begin position="316"/>
        <end position="335"/>
    </location>
</feature>
<dbReference type="SMART" id="SM00304">
    <property type="entry name" value="HAMP"/>
    <property type="match status" value="2"/>
</dbReference>
<dbReference type="Pfam" id="PF02743">
    <property type="entry name" value="dCache_1"/>
    <property type="match status" value="1"/>
</dbReference>
<feature type="domain" description="HAMP" evidence="13">
    <location>
        <begin position="337"/>
        <end position="389"/>
    </location>
</feature>
<feature type="coiled-coil region" evidence="10">
    <location>
        <begin position="384"/>
        <end position="461"/>
    </location>
</feature>
<dbReference type="RefSeq" id="WP_218283748.1">
    <property type="nucleotide sequence ID" value="NZ_CP078093.1"/>
</dbReference>
<organism evidence="14 15">
    <name type="scientific">Crassaminicella indica</name>
    <dbReference type="NCBI Taxonomy" id="2855394"/>
    <lineage>
        <taxon>Bacteria</taxon>
        <taxon>Bacillati</taxon>
        <taxon>Bacillota</taxon>
        <taxon>Clostridia</taxon>
        <taxon>Eubacteriales</taxon>
        <taxon>Clostridiaceae</taxon>
        <taxon>Crassaminicella</taxon>
    </lineage>
</organism>
<comment type="subcellular location">
    <subcellularLocation>
        <location evidence="1">Cell membrane</location>
        <topology evidence="1">Multi-pass membrane protein</topology>
    </subcellularLocation>
</comment>
<reference evidence="14" key="1">
    <citation type="submission" date="2021-07" db="EMBL/GenBank/DDBJ databases">
        <title>Complete genome sequence of Crassaminicella sp. 143-21, isolated from a deep-sea hydrothermal vent.</title>
        <authorList>
            <person name="Li X."/>
        </authorList>
    </citation>
    <scope>NUCLEOTIDE SEQUENCE</scope>
    <source>
        <strain evidence="14">143-21</strain>
    </source>
</reference>
<evidence type="ECO:0000256" key="1">
    <source>
        <dbReference type="ARBA" id="ARBA00004651"/>
    </source>
</evidence>
<keyword evidence="7 9" id="KW-0807">Transducer</keyword>
<dbReference type="Pfam" id="PF00672">
    <property type="entry name" value="HAMP"/>
    <property type="match status" value="1"/>
</dbReference>
<evidence type="ECO:0000259" key="13">
    <source>
        <dbReference type="PROSITE" id="PS50885"/>
    </source>
</evidence>
<dbReference type="InterPro" id="IPR033479">
    <property type="entry name" value="dCache_1"/>
</dbReference>
<dbReference type="SMART" id="SM00283">
    <property type="entry name" value="MA"/>
    <property type="match status" value="1"/>
</dbReference>
<name>A0ABX8RDA7_9CLOT</name>
<evidence type="ECO:0000256" key="5">
    <source>
        <dbReference type="ARBA" id="ARBA00022989"/>
    </source>
</evidence>
<keyword evidence="10" id="KW-0175">Coiled coil</keyword>
<keyword evidence="2" id="KW-1003">Cell membrane</keyword>
<dbReference type="InterPro" id="IPR004089">
    <property type="entry name" value="MCPsignal_dom"/>
</dbReference>
<dbReference type="CDD" id="cd06225">
    <property type="entry name" value="HAMP"/>
    <property type="match status" value="1"/>
</dbReference>
<feature type="domain" description="Methyl-accepting transducer" evidence="12">
    <location>
        <begin position="408"/>
        <end position="665"/>
    </location>
</feature>
<evidence type="ECO:0000259" key="12">
    <source>
        <dbReference type="PROSITE" id="PS50111"/>
    </source>
</evidence>
<protein>
    <submittedName>
        <fullName evidence="14">Methyl-accepting chemotaxis protein</fullName>
    </submittedName>
</protein>
<accession>A0ABX8RDA7</accession>
<dbReference type="CDD" id="cd12912">
    <property type="entry name" value="PDC2_MCP_like"/>
    <property type="match status" value="1"/>
</dbReference>
<dbReference type="PANTHER" id="PTHR32089">
    <property type="entry name" value="METHYL-ACCEPTING CHEMOTAXIS PROTEIN MCPB"/>
    <property type="match status" value="1"/>
</dbReference>
<evidence type="ECO:0000256" key="4">
    <source>
        <dbReference type="ARBA" id="ARBA00022692"/>
    </source>
</evidence>
<evidence type="ECO:0000313" key="14">
    <source>
        <dbReference type="EMBL" id="QXM07058.1"/>
    </source>
</evidence>
<sequence>MKSLKHQLIAIMLLVVIIPFILSNITGYFFIGKHYQKEIEENNKIFATTVADHVQSFIDKAYALTEEIAHNNDVKSFIPEKQRAVLLDNIKRNPYFDLLYIQGTDGMQTAKTKGTLGNRSERFWFVKFMKDKKPFVSKSYPTVLGNGTVPVTSIILPIYDENDDLKGIMGSDLKLDCIQDMVEKFSVGDDKYAYVLDGKGVVIAHPDKKQVEELYNYKTFEKTVVVKDNSGNAVLDEQGNQKMKTEAIQIPNKLKEITEKALKGESGVAEYTDNNGEVVISAYTSIELPGHSDAWAVITVQKKEKAMAFVTDVHKINIFIGLVLMLLVAFIAYVISNRITKPIANMMKLMETAADGDLTVVSNIKAKNEVGKLSESFNKMINGMKELLKRIKDLSNSVEKSSELLSMTTEQSAVAIDEVARTIEEVANGANEQAKEAEEGVQAAAELAKEIENIAEQLKISQSYADEVYNINNKGLDAIKRLQDKTFESNEASRQVAEVVNSLTNKTKAIDNIVETIMSIAEQTNLLALNAAIEAARAGDAGRGFAVVAEEVRELAESTGNSSNNVREIITTIQKDVMLAQKTMELSEELVKDQNAAIHHVQQIAEQIARAVGSIVERIHALAKSAENISDSKERVLSVIENVSAVSEETAAASQEVSASTQEQTASMQQLSSLAEELDQMAKELEKTIKIFKLN</sequence>
<dbReference type="EMBL" id="CP078093">
    <property type="protein sequence ID" value="QXM07058.1"/>
    <property type="molecule type" value="Genomic_DNA"/>
</dbReference>